<sequence>MDEKCNHQICWAEVGDSQLTGPEIIQETTEKIVQIANALQSGIFRFGKLGKLNPRYINHSKFLNALARAYRTRPVPEKA</sequence>
<accession>A0ABQ5J0S8</accession>
<organism evidence="1 2">
    <name type="scientific">Tanacetum coccineum</name>
    <dbReference type="NCBI Taxonomy" id="301880"/>
    <lineage>
        <taxon>Eukaryota</taxon>
        <taxon>Viridiplantae</taxon>
        <taxon>Streptophyta</taxon>
        <taxon>Embryophyta</taxon>
        <taxon>Tracheophyta</taxon>
        <taxon>Spermatophyta</taxon>
        <taxon>Magnoliopsida</taxon>
        <taxon>eudicotyledons</taxon>
        <taxon>Gunneridae</taxon>
        <taxon>Pentapetalae</taxon>
        <taxon>asterids</taxon>
        <taxon>campanulids</taxon>
        <taxon>Asterales</taxon>
        <taxon>Asteraceae</taxon>
        <taxon>Asteroideae</taxon>
        <taxon>Anthemideae</taxon>
        <taxon>Anthemidinae</taxon>
        <taxon>Tanacetum</taxon>
    </lineage>
</organism>
<keyword evidence="2" id="KW-1185">Reference proteome</keyword>
<protein>
    <submittedName>
        <fullName evidence="1">Uncharacterized protein</fullName>
    </submittedName>
</protein>
<proteinExistence type="predicted"/>
<dbReference type="EMBL" id="BQNB010021406">
    <property type="protein sequence ID" value="GJU06083.1"/>
    <property type="molecule type" value="Genomic_DNA"/>
</dbReference>
<evidence type="ECO:0000313" key="1">
    <source>
        <dbReference type="EMBL" id="GJU06083.1"/>
    </source>
</evidence>
<dbReference type="Proteomes" id="UP001151760">
    <property type="component" value="Unassembled WGS sequence"/>
</dbReference>
<reference evidence="1" key="2">
    <citation type="submission" date="2022-01" db="EMBL/GenBank/DDBJ databases">
        <authorList>
            <person name="Yamashiro T."/>
            <person name="Shiraishi A."/>
            <person name="Satake H."/>
            <person name="Nakayama K."/>
        </authorList>
    </citation>
    <scope>NUCLEOTIDE SEQUENCE</scope>
</reference>
<comment type="caution">
    <text evidence="1">The sequence shown here is derived from an EMBL/GenBank/DDBJ whole genome shotgun (WGS) entry which is preliminary data.</text>
</comment>
<name>A0ABQ5J0S8_9ASTR</name>
<gene>
    <name evidence="1" type="ORF">Tco_1122513</name>
</gene>
<reference evidence="1" key="1">
    <citation type="journal article" date="2022" name="Int. J. Mol. Sci.">
        <title>Draft Genome of Tanacetum Coccineum: Genomic Comparison of Closely Related Tanacetum-Family Plants.</title>
        <authorList>
            <person name="Yamashiro T."/>
            <person name="Shiraishi A."/>
            <person name="Nakayama K."/>
            <person name="Satake H."/>
        </authorList>
    </citation>
    <scope>NUCLEOTIDE SEQUENCE</scope>
</reference>
<evidence type="ECO:0000313" key="2">
    <source>
        <dbReference type="Proteomes" id="UP001151760"/>
    </source>
</evidence>